<accession>A0A381V3Y9</accession>
<dbReference type="CDD" id="cd03801">
    <property type="entry name" value="GT4_PimA-like"/>
    <property type="match status" value="1"/>
</dbReference>
<name>A0A381V3Y9_9ZZZZ</name>
<dbReference type="PANTHER" id="PTHR45947">
    <property type="entry name" value="SULFOQUINOVOSYL TRANSFERASE SQD2"/>
    <property type="match status" value="1"/>
</dbReference>
<reference evidence="3" key="1">
    <citation type="submission" date="2018-05" db="EMBL/GenBank/DDBJ databases">
        <authorList>
            <person name="Lanie J.A."/>
            <person name="Ng W.-L."/>
            <person name="Kazmierczak K.M."/>
            <person name="Andrzejewski T.M."/>
            <person name="Davidsen T.M."/>
            <person name="Wayne K.J."/>
            <person name="Tettelin H."/>
            <person name="Glass J.I."/>
            <person name="Rusch D."/>
            <person name="Podicherti R."/>
            <person name="Tsui H.-C.T."/>
            <person name="Winkler M.E."/>
        </authorList>
    </citation>
    <scope>NUCLEOTIDE SEQUENCE</scope>
</reference>
<dbReference type="InterPro" id="IPR050194">
    <property type="entry name" value="Glycosyltransferase_grp1"/>
</dbReference>
<evidence type="ECO:0000313" key="3">
    <source>
        <dbReference type="EMBL" id="SVA35109.1"/>
    </source>
</evidence>
<feature type="domain" description="Glycosyl transferase family 1" evidence="1">
    <location>
        <begin position="200"/>
        <end position="359"/>
    </location>
</feature>
<organism evidence="3">
    <name type="scientific">marine metagenome</name>
    <dbReference type="NCBI Taxonomy" id="408172"/>
    <lineage>
        <taxon>unclassified sequences</taxon>
        <taxon>metagenomes</taxon>
        <taxon>ecological metagenomes</taxon>
    </lineage>
</organism>
<dbReference type="InterPro" id="IPR001296">
    <property type="entry name" value="Glyco_trans_1"/>
</dbReference>
<dbReference type="AlphaFoldDB" id="A0A381V3Y9"/>
<feature type="non-terminal residue" evidence="3">
    <location>
        <position position="381"/>
    </location>
</feature>
<sequence>MVSILKHIVLCTQQFNNYWSGLGAYSTHLARGLVKSGIKVTVISPGDPMNTEGMDFIPVSPSKHDLTHGGWYSLSYAYAEVIKKVDADLIHFTDARESYAYKGNIPAIGTLHDDYFARHNWNPFYYKDDYVDWIKRWLYYSFVTLTERKAMQKLAGLTANSNATAETVSKAYNIPRGKIKTIYLGMNLDCVPIDDQLEKERLQRPTLLLVGGNVQRKGLPVILKTMPELLKEIPELILQVIGKNQNIDRMKNLAGKLGVMDSVEFIGWIPPEKIKTYYRKASVFVMPSLMEGFGLVFLEAMAQGLPVIGGNVGGTLELIKDGKNGFLVNPGDVSTLGVKIREFLTNLELRRRVIENGYSTVQKYPAQKMVDNTIDLYSNFS</sequence>
<dbReference type="PANTHER" id="PTHR45947:SF3">
    <property type="entry name" value="SULFOQUINOVOSYL TRANSFERASE SQD2"/>
    <property type="match status" value="1"/>
</dbReference>
<evidence type="ECO:0000259" key="1">
    <source>
        <dbReference type="Pfam" id="PF00534"/>
    </source>
</evidence>
<dbReference type="Pfam" id="PF00534">
    <property type="entry name" value="Glycos_transf_1"/>
    <property type="match status" value="1"/>
</dbReference>
<dbReference type="Gene3D" id="3.40.50.2000">
    <property type="entry name" value="Glycogen Phosphorylase B"/>
    <property type="match status" value="2"/>
</dbReference>
<evidence type="ECO:0000259" key="2">
    <source>
        <dbReference type="Pfam" id="PF13439"/>
    </source>
</evidence>
<protein>
    <recommendedName>
        <fullName evidence="4">Glycosyl transferase family 1 domain-containing protein</fullName>
    </recommendedName>
</protein>
<feature type="domain" description="Glycosyltransferase subfamily 4-like N-terminal" evidence="2">
    <location>
        <begin position="20"/>
        <end position="189"/>
    </location>
</feature>
<dbReference type="InterPro" id="IPR028098">
    <property type="entry name" value="Glyco_trans_4-like_N"/>
</dbReference>
<dbReference type="Pfam" id="PF13439">
    <property type="entry name" value="Glyco_transf_4"/>
    <property type="match status" value="1"/>
</dbReference>
<dbReference type="EMBL" id="UINC01007793">
    <property type="protein sequence ID" value="SVA35109.1"/>
    <property type="molecule type" value="Genomic_DNA"/>
</dbReference>
<dbReference type="GO" id="GO:0016757">
    <property type="term" value="F:glycosyltransferase activity"/>
    <property type="evidence" value="ECO:0007669"/>
    <property type="project" value="InterPro"/>
</dbReference>
<dbReference type="SUPFAM" id="SSF53756">
    <property type="entry name" value="UDP-Glycosyltransferase/glycogen phosphorylase"/>
    <property type="match status" value="1"/>
</dbReference>
<proteinExistence type="predicted"/>
<gene>
    <name evidence="3" type="ORF">METZ01_LOCUS87963</name>
</gene>
<evidence type="ECO:0008006" key="4">
    <source>
        <dbReference type="Google" id="ProtNLM"/>
    </source>
</evidence>